<dbReference type="Proteomes" id="UP000562124">
    <property type="component" value="Unassembled WGS sequence"/>
</dbReference>
<dbReference type="GO" id="GO:0008233">
    <property type="term" value="F:peptidase activity"/>
    <property type="evidence" value="ECO:0007669"/>
    <property type="project" value="InterPro"/>
</dbReference>
<feature type="domain" description="D-alanyl-D-alanine carboxypeptidase-like core" evidence="1">
    <location>
        <begin position="74"/>
        <end position="186"/>
    </location>
</feature>
<dbReference type="GO" id="GO:0006508">
    <property type="term" value="P:proteolysis"/>
    <property type="evidence" value="ECO:0007669"/>
    <property type="project" value="InterPro"/>
</dbReference>
<dbReference type="RefSeq" id="WP_169325876.1">
    <property type="nucleotide sequence ID" value="NZ_JABCJJ010000038.1"/>
</dbReference>
<name>A0A7Y0M0W1_CELFI</name>
<accession>A0A7Y0M0W1</accession>
<reference evidence="2 3" key="1">
    <citation type="submission" date="2020-04" db="EMBL/GenBank/DDBJ databases">
        <title>Sequencing and Assembly of C. fimi.</title>
        <authorList>
            <person name="Ramsey A.R."/>
        </authorList>
    </citation>
    <scope>NUCLEOTIDE SEQUENCE [LARGE SCALE GENOMIC DNA]</scope>
    <source>
        <strain evidence="2 3">SB</strain>
    </source>
</reference>
<comment type="caution">
    <text evidence="2">The sequence shown here is derived from an EMBL/GenBank/DDBJ whole genome shotgun (WGS) entry which is preliminary data.</text>
</comment>
<evidence type="ECO:0000313" key="3">
    <source>
        <dbReference type="Proteomes" id="UP000562124"/>
    </source>
</evidence>
<gene>
    <name evidence="2" type="ORF">HIR71_14980</name>
</gene>
<dbReference type="InterPro" id="IPR009045">
    <property type="entry name" value="Zn_M74/Hedgehog-like"/>
</dbReference>
<sequence>MPVETSERPVDAGARRDAARVARRTVLVAAGALAISVGVARSAGALPTAGAWGGFENGRIPPEALARIPWAPTQRLEHRAAAALDGLNAAFRATFGVDLTVTDSYRTFDQQVAVRAAKPGLAAVPGTSNHGWAQALDLGGGINNSGTLNHEWMTLNAPGHGWVNPRWARPRDEGGKGEPWHWEYIGTGAESSVGADPDSDPIPPPEDDMALLLQSSRGFALLDGGSVLPIGDTASVEAYRAAGIKVVSITDADFDRHLGASTSTFLVMNPTRGYAIWSGGKGVPLLNISTVEAFAAKGVPVVAIDAADFTRFLT</sequence>
<dbReference type="PROSITE" id="PS51318">
    <property type="entry name" value="TAT"/>
    <property type="match status" value="1"/>
</dbReference>
<dbReference type="AlphaFoldDB" id="A0A7Y0M0W1"/>
<dbReference type="SUPFAM" id="SSF55166">
    <property type="entry name" value="Hedgehog/DD-peptidase"/>
    <property type="match status" value="1"/>
</dbReference>
<dbReference type="InterPro" id="IPR006311">
    <property type="entry name" value="TAT_signal"/>
</dbReference>
<proteinExistence type="predicted"/>
<organism evidence="2 3">
    <name type="scientific">Cellulomonas fimi</name>
    <dbReference type="NCBI Taxonomy" id="1708"/>
    <lineage>
        <taxon>Bacteria</taxon>
        <taxon>Bacillati</taxon>
        <taxon>Actinomycetota</taxon>
        <taxon>Actinomycetes</taxon>
        <taxon>Micrococcales</taxon>
        <taxon>Cellulomonadaceae</taxon>
        <taxon>Cellulomonas</taxon>
    </lineage>
</organism>
<dbReference type="Gene3D" id="3.30.1380.10">
    <property type="match status" value="1"/>
</dbReference>
<keyword evidence="3" id="KW-1185">Reference proteome</keyword>
<dbReference type="CDD" id="cd14814">
    <property type="entry name" value="Peptidase_M15"/>
    <property type="match status" value="1"/>
</dbReference>
<evidence type="ECO:0000313" key="2">
    <source>
        <dbReference type="EMBL" id="NMR21504.1"/>
    </source>
</evidence>
<protein>
    <recommendedName>
        <fullName evidence="1">D-alanyl-D-alanine carboxypeptidase-like core domain-containing protein</fullName>
    </recommendedName>
</protein>
<dbReference type="InterPro" id="IPR003709">
    <property type="entry name" value="VanY-like_core_dom"/>
</dbReference>
<evidence type="ECO:0000259" key="1">
    <source>
        <dbReference type="Pfam" id="PF02557"/>
    </source>
</evidence>
<dbReference type="EMBL" id="JABCJJ010000038">
    <property type="protein sequence ID" value="NMR21504.1"/>
    <property type="molecule type" value="Genomic_DNA"/>
</dbReference>
<dbReference type="Pfam" id="PF02557">
    <property type="entry name" value="VanY"/>
    <property type="match status" value="1"/>
</dbReference>